<keyword evidence="1" id="KW-0472">Membrane</keyword>
<accession>A0ABW3GSG0</accession>
<feature type="transmembrane region" description="Helical" evidence="1">
    <location>
        <begin position="12"/>
        <end position="30"/>
    </location>
</feature>
<protein>
    <recommendedName>
        <fullName evidence="4">PH domain-containing protein</fullName>
    </recommendedName>
</protein>
<evidence type="ECO:0000313" key="2">
    <source>
        <dbReference type="EMBL" id="MFD0933546.1"/>
    </source>
</evidence>
<dbReference type="RefSeq" id="WP_379658839.1">
    <property type="nucleotide sequence ID" value="NZ_JBHTIV010000023.1"/>
</dbReference>
<proteinExistence type="predicted"/>
<organism evidence="2 3">
    <name type="scientific">Psychroflexus salinarum</name>
    <dbReference type="NCBI Taxonomy" id="546024"/>
    <lineage>
        <taxon>Bacteria</taxon>
        <taxon>Pseudomonadati</taxon>
        <taxon>Bacteroidota</taxon>
        <taxon>Flavobacteriia</taxon>
        <taxon>Flavobacteriales</taxon>
        <taxon>Flavobacteriaceae</taxon>
        <taxon>Psychroflexus</taxon>
    </lineage>
</organism>
<name>A0ABW3GSG0_9FLAO</name>
<keyword evidence="1" id="KW-0812">Transmembrane</keyword>
<sequence length="137" mass="16253">MKIKFTKSRQYTDLYLSFLWFVPGTYYLFLTDYTELSNYFYMAAGVAGFAVFLYNKKHQYLIIENGTITKNILYGFRNKIDIDKIQQIEKVNNKYILKSDTKKIKIKLNFIEKESLDKLNNFLKELDLPSEKISLAN</sequence>
<evidence type="ECO:0008006" key="4">
    <source>
        <dbReference type="Google" id="ProtNLM"/>
    </source>
</evidence>
<feature type="transmembrane region" description="Helical" evidence="1">
    <location>
        <begin position="36"/>
        <end position="54"/>
    </location>
</feature>
<reference evidence="3" key="1">
    <citation type="journal article" date="2019" name="Int. J. Syst. Evol. Microbiol.">
        <title>The Global Catalogue of Microorganisms (GCM) 10K type strain sequencing project: providing services to taxonomists for standard genome sequencing and annotation.</title>
        <authorList>
            <consortium name="The Broad Institute Genomics Platform"/>
            <consortium name="The Broad Institute Genome Sequencing Center for Infectious Disease"/>
            <person name="Wu L."/>
            <person name="Ma J."/>
        </authorList>
    </citation>
    <scope>NUCLEOTIDE SEQUENCE [LARGE SCALE GENOMIC DNA]</scope>
    <source>
        <strain evidence="3">CCUG 56752</strain>
    </source>
</reference>
<evidence type="ECO:0000313" key="3">
    <source>
        <dbReference type="Proteomes" id="UP001597049"/>
    </source>
</evidence>
<dbReference type="Proteomes" id="UP001597049">
    <property type="component" value="Unassembled WGS sequence"/>
</dbReference>
<keyword evidence="3" id="KW-1185">Reference proteome</keyword>
<evidence type="ECO:0000256" key="1">
    <source>
        <dbReference type="SAM" id="Phobius"/>
    </source>
</evidence>
<gene>
    <name evidence="2" type="ORF">ACFQ0R_13150</name>
</gene>
<comment type="caution">
    <text evidence="2">The sequence shown here is derived from an EMBL/GenBank/DDBJ whole genome shotgun (WGS) entry which is preliminary data.</text>
</comment>
<dbReference type="EMBL" id="JBHTIV010000023">
    <property type="protein sequence ID" value="MFD0933546.1"/>
    <property type="molecule type" value="Genomic_DNA"/>
</dbReference>
<keyword evidence="1" id="KW-1133">Transmembrane helix</keyword>